<accession>A0A381TCL5</accession>
<dbReference type="SUPFAM" id="SSF54909">
    <property type="entry name" value="Dimeric alpha+beta barrel"/>
    <property type="match status" value="1"/>
</dbReference>
<dbReference type="Pfam" id="PF03992">
    <property type="entry name" value="ABM"/>
    <property type="match status" value="1"/>
</dbReference>
<organism evidence="2">
    <name type="scientific">marine metagenome</name>
    <dbReference type="NCBI Taxonomy" id="408172"/>
    <lineage>
        <taxon>unclassified sequences</taxon>
        <taxon>metagenomes</taxon>
        <taxon>ecological metagenomes</taxon>
    </lineage>
</organism>
<dbReference type="EMBL" id="UINC01004084">
    <property type="protein sequence ID" value="SVA11653.1"/>
    <property type="molecule type" value="Genomic_DNA"/>
</dbReference>
<dbReference type="InterPro" id="IPR011008">
    <property type="entry name" value="Dimeric_a/b-barrel"/>
</dbReference>
<gene>
    <name evidence="2" type="ORF">METZ01_LOCUS64507</name>
</gene>
<name>A0A381TCL5_9ZZZZ</name>
<dbReference type="InterPro" id="IPR050744">
    <property type="entry name" value="AI-2_Isomerase_LsrG"/>
</dbReference>
<dbReference type="PANTHER" id="PTHR33336:SF15">
    <property type="entry name" value="ABM DOMAIN-CONTAINING PROTEIN"/>
    <property type="match status" value="1"/>
</dbReference>
<dbReference type="GO" id="GO:0003824">
    <property type="term" value="F:catalytic activity"/>
    <property type="evidence" value="ECO:0007669"/>
    <property type="project" value="TreeGrafter"/>
</dbReference>
<dbReference type="Gene3D" id="3.30.70.100">
    <property type="match status" value="1"/>
</dbReference>
<dbReference type="AlphaFoldDB" id="A0A381TCL5"/>
<dbReference type="PROSITE" id="PS51725">
    <property type="entry name" value="ABM"/>
    <property type="match status" value="1"/>
</dbReference>
<evidence type="ECO:0000313" key="2">
    <source>
        <dbReference type="EMBL" id="SVA11653.1"/>
    </source>
</evidence>
<proteinExistence type="predicted"/>
<reference evidence="2" key="1">
    <citation type="submission" date="2018-05" db="EMBL/GenBank/DDBJ databases">
        <authorList>
            <person name="Lanie J.A."/>
            <person name="Ng W.-L."/>
            <person name="Kazmierczak K.M."/>
            <person name="Andrzejewski T.M."/>
            <person name="Davidsen T.M."/>
            <person name="Wayne K.J."/>
            <person name="Tettelin H."/>
            <person name="Glass J.I."/>
            <person name="Rusch D."/>
            <person name="Podicherti R."/>
            <person name="Tsui H.-C.T."/>
            <person name="Winkler M.E."/>
        </authorList>
    </citation>
    <scope>NUCLEOTIDE SEQUENCE</scope>
</reference>
<feature type="domain" description="ABM" evidence="1">
    <location>
        <begin position="2"/>
        <end position="91"/>
    </location>
</feature>
<dbReference type="InterPro" id="IPR007138">
    <property type="entry name" value="ABM_dom"/>
</dbReference>
<evidence type="ECO:0000259" key="1">
    <source>
        <dbReference type="PROSITE" id="PS51725"/>
    </source>
</evidence>
<protein>
    <recommendedName>
        <fullName evidence="1">ABM domain-containing protein</fullName>
    </recommendedName>
</protein>
<sequence length="100" mass="10827">MLVIAGTITLDPDRTDEMLAAIVPLMEATQAEDGCIDYVLSADPKELGTIRIFEKWESDEALGAHMKAPHMGVFQKAIRGCGVTGMSVDKFEIASESKLV</sequence>
<dbReference type="PANTHER" id="PTHR33336">
    <property type="entry name" value="QUINOL MONOOXYGENASE YGIN-RELATED"/>
    <property type="match status" value="1"/>
</dbReference>